<evidence type="ECO:0000259" key="3">
    <source>
        <dbReference type="Pfam" id="PF03407"/>
    </source>
</evidence>
<reference evidence="4" key="1">
    <citation type="submission" date="2021-05" db="EMBL/GenBank/DDBJ databases">
        <title>The genome of the haptophyte Pavlova lutheri (Diacronema luteri, Pavlovales) - a model for lipid biosynthesis in eukaryotic algae.</title>
        <authorList>
            <person name="Hulatt C.J."/>
            <person name="Posewitz M.C."/>
        </authorList>
    </citation>
    <scope>NUCLEOTIDE SEQUENCE</scope>
    <source>
        <strain evidence="4">NIVA-4/92</strain>
    </source>
</reference>
<feature type="compositionally biased region" description="Basic and acidic residues" evidence="1">
    <location>
        <begin position="302"/>
        <end position="319"/>
    </location>
</feature>
<accession>A0A8J6C1T9</accession>
<dbReference type="InterPro" id="IPR027417">
    <property type="entry name" value="P-loop_NTPase"/>
</dbReference>
<evidence type="ECO:0000313" key="5">
    <source>
        <dbReference type="Proteomes" id="UP000751190"/>
    </source>
</evidence>
<evidence type="ECO:0000313" key="4">
    <source>
        <dbReference type="EMBL" id="KAG8459142.1"/>
    </source>
</evidence>
<feature type="region of interest" description="Disordered" evidence="1">
    <location>
        <begin position="302"/>
        <end position="322"/>
    </location>
</feature>
<sequence>MEPAGARAHATVAWLLVSALGASVDDVDVGALQLRVDGPVRSSMRASQACNALAHWHASARDDQLQRIPPECSWDVPVLWEFPGSGSTWLRRVIEAATRFPTGSAVDGSRHAMPFDEACGRGMLAVGASSSHIFYEMLRQHTGRVPWHGARPEKPGTEVRTFEVAREFRRKCAAWHCSRALIADRDPYDAILASYVSAYAPNFRGGAHELDVAHFAAAALRLAADYASAWATYTTFVRRLPSGHNQTLVANVDALRANCAPMLGRLLAWLGAPTAPVGATAAERLAAEQAAAARLSRACEISAERSPDDDRPRGPHREAVPSTLPLRTLARRAWTVETVCRVWAVIGHVARELGHRPTLGVSCVDRNELAISLAARAARSSPDAQTVVLATINLHYIDVFFNWALQLARFGHAQTMIVGALDWRAHDLLAELSAPVFPLIPRFAAGDERRSERQHAFDGIWIERGALAGALLRAGYNVLLCDSDAVWTADVLGWMPALYALQGEPIDAIASAGTFPREAAQKLGGRTAVMGFVLLRATVPMLRMFNASQRHALIVGDDQVAFNLVLASGDVRAHAVTLPDAFSARARDATVVDARPLADTTARAGAPARADVADALLRVRLLVVSDRLVVRNCSGINEQEQLRMSMVAHCLSDKNGGAKSEQLQTVGLWICPIAWLTQLRKRLDAIDDTARVRKPAAQRGTARVPAPSTPALAPGGASAFDAHLAALSEASALALTVVVSASWLTGLTASWRGEPASEAEAWDAIRSLARGLADGLFTHGLRAELLVMHWPREDGPSAHTDGEPWIDGPRAHALRVRVVRIPPALHARALRPHSGELPPLDAVALNAGIRLARANHVLCAGLNSRFTSGFFSALARLRGHGLSHSAHVVSSCEIPTVPTVSALGTIASVDEAARVHCGGAGPSGAIGVLLPTSLWHIVRGMPEGIVTAPHADRYLAQRIGAHGISTSWLSCGAKGAPCAISAGGRWTRWWRTGEATQGKFDSVSGARKMRLLPKQLRVAAARVSADARRADTTSHEREVNLRLHANRLRAECEVALLAASHASGGFDATCDWGLVGQRMADERTIEPSGGAGSAGAGSSVWRAAIDPPVVPGFESDVDDSVNGGCWSESRQLREWQQALLLARKGAPMFLAHVLGDLSQRQLALAAAWALAAKLGFSFAVVWERTAECGGSFDELFVRNSSMLVLDHPPAGRESSRWVDYADGATGGSARRTLLISAQHVHSGLSLYVRTRRMAKAEGVGLSARELGCALEWLHPRVADVSAISYHIVKIARLRGSVGVHVGMHSHARHRRASVSAAARSAHVLTPTDHVFAMLDNVTGPTIARGLSLRYFLACDDEECYASLRRHWRRRRDVFSMRSYFPGAWEAECSLDEASPRCQRLALVKLQVLLHLDKFVISQPSDAADVLILRRLSTRRTRAAPPMWAYANAEPVEDVSLGGALTHDLVPRSSPRGQFAGVLLRHAQRVGTRTSGQGWSD</sequence>
<dbReference type="SUPFAM" id="SSF52540">
    <property type="entry name" value="P-loop containing nucleoside triphosphate hydrolases"/>
    <property type="match status" value="1"/>
</dbReference>
<name>A0A8J6C1T9_DIALT</name>
<organism evidence="4 5">
    <name type="scientific">Diacronema lutheri</name>
    <name type="common">Unicellular marine alga</name>
    <name type="synonym">Monochrysis lutheri</name>
    <dbReference type="NCBI Taxonomy" id="2081491"/>
    <lineage>
        <taxon>Eukaryota</taxon>
        <taxon>Haptista</taxon>
        <taxon>Haptophyta</taxon>
        <taxon>Pavlovophyceae</taxon>
        <taxon>Pavlovales</taxon>
        <taxon>Pavlovaceae</taxon>
        <taxon>Diacronema</taxon>
    </lineage>
</organism>
<feature type="signal peptide" evidence="2">
    <location>
        <begin position="1"/>
        <end position="21"/>
    </location>
</feature>
<dbReference type="EMBL" id="JAGTXO010000044">
    <property type="protein sequence ID" value="KAG8459142.1"/>
    <property type="molecule type" value="Genomic_DNA"/>
</dbReference>
<proteinExistence type="predicted"/>
<dbReference type="Pfam" id="PF03407">
    <property type="entry name" value="Nucleotid_trans"/>
    <property type="match status" value="1"/>
</dbReference>
<gene>
    <name evidence="4" type="ORF">KFE25_002549</name>
</gene>
<feature type="domain" description="Nucleotide-diphospho-sugar transferase" evidence="3">
    <location>
        <begin position="414"/>
        <end position="570"/>
    </location>
</feature>
<evidence type="ECO:0000256" key="2">
    <source>
        <dbReference type="SAM" id="SignalP"/>
    </source>
</evidence>
<comment type="caution">
    <text evidence="4">The sequence shown here is derived from an EMBL/GenBank/DDBJ whole genome shotgun (WGS) entry which is preliminary data.</text>
</comment>
<keyword evidence="2" id="KW-0732">Signal</keyword>
<evidence type="ECO:0000256" key="1">
    <source>
        <dbReference type="SAM" id="MobiDB-lite"/>
    </source>
</evidence>
<feature type="chain" id="PRO_5035206493" description="Nucleotide-diphospho-sugar transferase domain-containing protein" evidence="2">
    <location>
        <begin position="22"/>
        <end position="1496"/>
    </location>
</feature>
<dbReference type="Proteomes" id="UP000751190">
    <property type="component" value="Unassembled WGS sequence"/>
</dbReference>
<dbReference type="InterPro" id="IPR005069">
    <property type="entry name" value="Nucl-diP-sugar_transferase"/>
</dbReference>
<keyword evidence="5" id="KW-1185">Reference proteome</keyword>
<protein>
    <recommendedName>
        <fullName evidence="3">Nucleotide-diphospho-sugar transferase domain-containing protein</fullName>
    </recommendedName>
</protein>